<sequence>MKRSTGCLAGLGLLILVSLVYGGISFYGGKWIDRYQQPWAYSTSEPILVGQWQCQFKDPDGVAKTLSLTIGEPTTDDERWDKAFSKRKRRSRTNKRAFDGMAEVSSRLGREPYEIWGSVTEDDMHQLNQVEFRSTLDKGLPKPNFFINLTKNGHWDNNALLFTLVFSYRRPDGSSFWSSDNPRFNREIPVRLARQ</sequence>
<dbReference type="KEGG" id="smon:AWR27_10010"/>
<name>A0A1P9WW67_9BACT</name>
<accession>A0A1P9WW67</accession>
<reference evidence="1 2" key="1">
    <citation type="submission" date="2016-01" db="EMBL/GenBank/DDBJ databases">
        <authorList>
            <person name="Oliw E.H."/>
        </authorList>
    </citation>
    <scope>NUCLEOTIDE SEQUENCE [LARGE SCALE GENOMIC DNA]</scope>
    <source>
        <strain evidence="1 2">DY10</strain>
    </source>
</reference>
<dbReference type="EMBL" id="CP014263">
    <property type="protein sequence ID" value="AQG79632.1"/>
    <property type="molecule type" value="Genomic_DNA"/>
</dbReference>
<proteinExistence type="predicted"/>
<dbReference type="STRING" id="1178516.AWR27_10010"/>
<keyword evidence="2" id="KW-1185">Reference proteome</keyword>
<evidence type="ECO:0000313" key="1">
    <source>
        <dbReference type="EMBL" id="AQG79632.1"/>
    </source>
</evidence>
<organism evidence="1 2">
    <name type="scientific">Spirosoma montaniterrae</name>
    <dbReference type="NCBI Taxonomy" id="1178516"/>
    <lineage>
        <taxon>Bacteria</taxon>
        <taxon>Pseudomonadati</taxon>
        <taxon>Bacteroidota</taxon>
        <taxon>Cytophagia</taxon>
        <taxon>Cytophagales</taxon>
        <taxon>Cytophagaceae</taxon>
        <taxon>Spirosoma</taxon>
    </lineage>
</organism>
<dbReference type="RefSeq" id="WP_077131066.1">
    <property type="nucleotide sequence ID" value="NZ_CP014263.1"/>
</dbReference>
<gene>
    <name evidence="1" type="ORF">AWR27_10010</name>
</gene>
<dbReference type="Proteomes" id="UP000187941">
    <property type="component" value="Chromosome"/>
</dbReference>
<dbReference type="AlphaFoldDB" id="A0A1P9WW67"/>
<protein>
    <submittedName>
        <fullName evidence="1">Uncharacterized protein</fullName>
    </submittedName>
</protein>
<evidence type="ECO:0000313" key="2">
    <source>
        <dbReference type="Proteomes" id="UP000187941"/>
    </source>
</evidence>
<dbReference type="OrthoDB" id="962108at2"/>